<evidence type="ECO:0000259" key="2">
    <source>
        <dbReference type="PROSITE" id="PS50006"/>
    </source>
</evidence>
<dbReference type="AlphaFoldDB" id="A0A918EHH3"/>
<dbReference type="SUPFAM" id="SSF49879">
    <property type="entry name" value="SMAD/FHA domain"/>
    <property type="match status" value="1"/>
</dbReference>
<evidence type="ECO:0000313" key="4">
    <source>
        <dbReference type="Proteomes" id="UP000639606"/>
    </source>
</evidence>
<evidence type="ECO:0000256" key="1">
    <source>
        <dbReference type="ARBA" id="ARBA00022553"/>
    </source>
</evidence>
<feature type="domain" description="FHA" evidence="2">
    <location>
        <begin position="51"/>
        <end position="92"/>
    </location>
</feature>
<dbReference type="Proteomes" id="UP000639606">
    <property type="component" value="Unassembled WGS sequence"/>
</dbReference>
<reference evidence="3" key="2">
    <citation type="submission" date="2020-09" db="EMBL/GenBank/DDBJ databases">
        <authorList>
            <person name="Sun Q."/>
            <person name="Ohkuma M."/>
        </authorList>
    </citation>
    <scope>NUCLEOTIDE SEQUENCE</scope>
    <source>
        <strain evidence="3">JCM 3313</strain>
    </source>
</reference>
<evidence type="ECO:0000313" key="3">
    <source>
        <dbReference type="EMBL" id="GGP81562.1"/>
    </source>
</evidence>
<protein>
    <recommendedName>
        <fullName evidence="2">FHA domain-containing protein</fullName>
    </recommendedName>
</protein>
<proteinExistence type="predicted"/>
<dbReference type="InterPro" id="IPR000253">
    <property type="entry name" value="FHA_dom"/>
</dbReference>
<keyword evidence="4" id="KW-1185">Reference proteome</keyword>
<dbReference type="InterPro" id="IPR008984">
    <property type="entry name" value="SMAD_FHA_dom_sf"/>
</dbReference>
<comment type="caution">
    <text evidence="3">The sequence shown here is derived from an EMBL/GenBank/DDBJ whole genome shotgun (WGS) entry which is preliminary data.</text>
</comment>
<organism evidence="3 4">
    <name type="scientific">Saccharothrix coeruleofusca</name>
    <dbReference type="NCBI Taxonomy" id="33919"/>
    <lineage>
        <taxon>Bacteria</taxon>
        <taxon>Bacillati</taxon>
        <taxon>Actinomycetota</taxon>
        <taxon>Actinomycetes</taxon>
        <taxon>Pseudonocardiales</taxon>
        <taxon>Pseudonocardiaceae</taxon>
        <taxon>Saccharothrix</taxon>
    </lineage>
</organism>
<reference evidence="3" key="1">
    <citation type="journal article" date="2014" name="Int. J. Syst. Evol. Microbiol.">
        <title>Complete genome sequence of Corynebacterium casei LMG S-19264T (=DSM 44701T), isolated from a smear-ripened cheese.</title>
        <authorList>
            <consortium name="US DOE Joint Genome Institute (JGI-PGF)"/>
            <person name="Walter F."/>
            <person name="Albersmeier A."/>
            <person name="Kalinowski J."/>
            <person name="Ruckert C."/>
        </authorList>
    </citation>
    <scope>NUCLEOTIDE SEQUENCE</scope>
    <source>
        <strain evidence="3">JCM 3313</strain>
    </source>
</reference>
<accession>A0A918EHH3</accession>
<dbReference type="Gene3D" id="2.60.200.20">
    <property type="match status" value="1"/>
</dbReference>
<dbReference type="EMBL" id="BMRG01000021">
    <property type="protein sequence ID" value="GGP81562.1"/>
    <property type="molecule type" value="Genomic_DNA"/>
</dbReference>
<dbReference type="RefSeq" id="WP_229796305.1">
    <property type="nucleotide sequence ID" value="NZ_BMRG01000021.1"/>
</dbReference>
<keyword evidence="1" id="KW-0597">Phosphoprotein</keyword>
<name>A0A918EHH3_9PSEU</name>
<dbReference type="PROSITE" id="PS50006">
    <property type="entry name" value="FHA_DOMAIN"/>
    <property type="match status" value="1"/>
</dbReference>
<sequence length="262" mass="29258">MEPKVEHSDGFLLPGGHDSLTRGVARAVPGSVHALALGGGYAVGPRDGRTVYFGRNRPLVHVCVGEDDQQVSRRHGELTHRHGRWWLRNTGRRPIRLPRSQWLFAEDGAIPLTEGYTPLHLPGSRDREHLLEVYVTGLDGDQRRSRHDADTDPPRPYALTPDEKLMLVALGRNYLLREPNPKPLTWKEAALWLAELQPDAGWTAKKLEHRVGAVRDRLSRRGVPGLTRDEVGEPVGNALNDNLLRELVRSTALVPTDLELLG</sequence>
<gene>
    <name evidence="3" type="ORF">GCM10010185_64440</name>
</gene>